<gene>
    <name evidence="4" type="ORF">EDI28_05185</name>
</gene>
<sequence>MKALICCLYSTLILFSSFVASYPAGSLHWNHRSILFFAPEKDRYVQDFMKQTLMNGCLLKERDIVTIIITRDGFNQPADLFSPKDIRFLEQKYNITQDTHTAILIGKDGLEKYRWGEVTNWSHLTDLVDKMPLRQQEMTSRQSRCAI</sequence>
<comment type="caution">
    <text evidence="4">The sequence shown here is derived from an EMBL/GenBank/DDBJ whole genome shotgun (WGS) entry which is preliminary data.</text>
</comment>
<accession>A0A444JWG1</accession>
<dbReference type="OrthoDB" id="5893017at2"/>
<feature type="signal peptide" evidence="2">
    <location>
        <begin position="1"/>
        <end position="21"/>
    </location>
</feature>
<evidence type="ECO:0000256" key="1">
    <source>
        <dbReference type="ARBA" id="ARBA00022729"/>
    </source>
</evidence>
<proteinExistence type="predicted"/>
<evidence type="ECO:0000313" key="5">
    <source>
        <dbReference type="Proteomes" id="UP000287563"/>
    </source>
</evidence>
<evidence type="ECO:0000313" key="4">
    <source>
        <dbReference type="EMBL" id="RWX57423.1"/>
    </source>
</evidence>
<evidence type="ECO:0000259" key="3">
    <source>
        <dbReference type="Pfam" id="PF13778"/>
    </source>
</evidence>
<evidence type="ECO:0000256" key="2">
    <source>
        <dbReference type="SAM" id="SignalP"/>
    </source>
</evidence>
<keyword evidence="1 2" id="KW-0732">Signal</keyword>
<dbReference type="AlphaFoldDB" id="A0A444JWG1"/>
<keyword evidence="5" id="KW-1185">Reference proteome</keyword>
<dbReference type="Proteomes" id="UP000287563">
    <property type="component" value="Unassembled WGS sequence"/>
</dbReference>
<name>A0A444JWG1_9GAMM</name>
<reference evidence="4 5" key="1">
    <citation type="submission" date="2018-11" db="EMBL/GenBank/DDBJ databases">
        <title>Photobacterium sp. BEI247 sp. nov., a marine bacterium isolated from Yongle Blue Hole in the South China Sea.</title>
        <authorList>
            <person name="Wang X."/>
        </authorList>
    </citation>
    <scope>NUCLEOTIDE SEQUENCE [LARGE SCALE GENOMIC DNA]</scope>
    <source>
        <strain evidence="5">BEI247</strain>
    </source>
</reference>
<dbReference type="EMBL" id="RJLM01000001">
    <property type="protein sequence ID" value="RWX57423.1"/>
    <property type="molecule type" value="Genomic_DNA"/>
</dbReference>
<dbReference type="RefSeq" id="WP_128782729.1">
    <property type="nucleotide sequence ID" value="NZ_JAKJSG010000053.1"/>
</dbReference>
<dbReference type="InterPro" id="IPR025232">
    <property type="entry name" value="DUF4174"/>
</dbReference>
<dbReference type="Pfam" id="PF13778">
    <property type="entry name" value="DUF4174"/>
    <property type="match status" value="1"/>
</dbReference>
<protein>
    <submittedName>
        <fullName evidence="4">DUF4174 domain-containing protein</fullName>
    </submittedName>
</protein>
<feature type="domain" description="DUF4174" evidence="3">
    <location>
        <begin position="26"/>
        <end position="137"/>
    </location>
</feature>
<organism evidence="4 5">
    <name type="scientific">Photobacterium chitinilyticum</name>
    <dbReference type="NCBI Taxonomy" id="2485123"/>
    <lineage>
        <taxon>Bacteria</taxon>
        <taxon>Pseudomonadati</taxon>
        <taxon>Pseudomonadota</taxon>
        <taxon>Gammaproteobacteria</taxon>
        <taxon>Vibrionales</taxon>
        <taxon>Vibrionaceae</taxon>
        <taxon>Photobacterium</taxon>
    </lineage>
</organism>
<feature type="chain" id="PRO_5019275935" evidence="2">
    <location>
        <begin position="22"/>
        <end position="147"/>
    </location>
</feature>